<keyword evidence="3" id="KW-0732">Signal</keyword>
<protein>
    <submittedName>
        <fullName evidence="8">RagB/SusD family nutrient uptake outer membrane protein</fullName>
    </submittedName>
</protein>
<evidence type="ECO:0000256" key="1">
    <source>
        <dbReference type="ARBA" id="ARBA00004442"/>
    </source>
</evidence>
<dbReference type="Pfam" id="PF14322">
    <property type="entry name" value="SusD-like_3"/>
    <property type="match status" value="1"/>
</dbReference>
<comment type="similarity">
    <text evidence="2">Belongs to the SusD family.</text>
</comment>
<proteinExistence type="inferred from homology"/>
<evidence type="ECO:0000256" key="4">
    <source>
        <dbReference type="ARBA" id="ARBA00023136"/>
    </source>
</evidence>
<keyword evidence="4" id="KW-0472">Membrane</keyword>
<evidence type="ECO:0000256" key="2">
    <source>
        <dbReference type="ARBA" id="ARBA00006275"/>
    </source>
</evidence>
<accession>A0ABV9T7T2</accession>
<comment type="caution">
    <text evidence="8">The sequence shown here is derived from an EMBL/GenBank/DDBJ whole genome shotgun (WGS) entry which is preliminary data.</text>
</comment>
<dbReference type="Gene3D" id="1.25.40.390">
    <property type="match status" value="1"/>
</dbReference>
<keyword evidence="9" id="KW-1185">Reference proteome</keyword>
<evidence type="ECO:0000256" key="5">
    <source>
        <dbReference type="ARBA" id="ARBA00023237"/>
    </source>
</evidence>
<evidence type="ECO:0000259" key="7">
    <source>
        <dbReference type="Pfam" id="PF14322"/>
    </source>
</evidence>
<feature type="domain" description="SusD-like N-terminal" evidence="7">
    <location>
        <begin position="24"/>
        <end position="216"/>
    </location>
</feature>
<dbReference type="RefSeq" id="WP_377068730.1">
    <property type="nucleotide sequence ID" value="NZ_JBHSJJ010000020.1"/>
</dbReference>
<sequence length="547" mass="63429">MKIKYIDKVILMLLCVCGWACNDDFLDREPLDAITDVGFWQNQQQLELAVNATYAYLKGKNMVDLENLADNTVWPTLTQYQLIGSGNYNNDLSTLNTEWSDAYAGIRRCNHFLENYERASMTNEELKRRYAAEVRFMRAYLYSYLTYFYGDVQFITNALNVGDEELYGERHSRMEIVNWILDELEAAAADLPTSYSSAEYGRITKGAALGWKSNVALFYNRYDVAEESAKAVMDLGVYELYPDYFELFQPEGQASQNPSNKETMLTRIYTTDISMHNLSREIHVPDQPSRWNPTKSLIDAYLCVDGRPIEQSPLYDDTSYEAIFENRDPRMAMTILLPGDEWGGREDGNPDNTNNDIFTAPKFNNDRQGSVTVTGYYFKKYCALSAVPTYNRDQNDIILLRYAEILLNYAEAKLAQGTLTQGDLDITINKIRERVGMHPMDIQEIQAWGLDLEEEVKRERRIELVLEGQRYFDILRRKEGEILAQDIKGVKKDFIIRQQDVESVRTDEEGYIIFQSGRTFEDPKHYLWPIPLQQRDRNPNLTQNQGW</sequence>
<evidence type="ECO:0000313" key="8">
    <source>
        <dbReference type="EMBL" id="MFC4874663.1"/>
    </source>
</evidence>
<evidence type="ECO:0000259" key="6">
    <source>
        <dbReference type="Pfam" id="PF07980"/>
    </source>
</evidence>
<comment type="subcellular location">
    <subcellularLocation>
        <location evidence="1">Cell outer membrane</location>
    </subcellularLocation>
</comment>
<dbReference type="Proteomes" id="UP001595818">
    <property type="component" value="Unassembled WGS sequence"/>
</dbReference>
<keyword evidence="5" id="KW-0998">Cell outer membrane</keyword>
<organism evidence="8 9">
    <name type="scientific">Negadavirga shengliensis</name>
    <dbReference type="NCBI Taxonomy" id="1389218"/>
    <lineage>
        <taxon>Bacteria</taxon>
        <taxon>Pseudomonadati</taxon>
        <taxon>Bacteroidota</taxon>
        <taxon>Cytophagia</taxon>
        <taxon>Cytophagales</taxon>
        <taxon>Cyclobacteriaceae</taxon>
        <taxon>Negadavirga</taxon>
    </lineage>
</organism>
<dbReference type="InterPro" id="IPR012944">
    <property type="entry name" value="SusD_RagB_dom"/>
</dbReference>
<dbReference type="InterPro" id="IPR011990">
    <property type="entry name" value="TPR-like_helical_dom_sf"/>
</dbReference>
<dbReference type="InterPro" id="IPR033985">
    <property type="entry name" value="SusD-like_N"/>
</dbReference>
<reference evidence="9" key="1">
    <citation type="journal article" date="2019" name="Int. J. Syst. Evol. Microbiol.">
        <title>The Global Catalogue of Microorganisms (GCM) 10K type strain sequencing project: providing services to taxonomists for standard genome sequencing and annotation.</title>
        <authorList>
            <consortium name="The Broad Institute Genomics Platform"/>
            <consortium name="The Broad Institute Genome Sequencing Center for Infectious Disease"/>
            <person name="Wu L."/>
            <person name="Ma J."/>
        </authorList>
    </citation>
    <scope>NUCLEOTIDE SEQUENCE [LARGE SCALE GENOMIC DNA]</scope>
    <source>
        <strain evidence="9">CGMCC 4.7466</strain>
    </source>
</reference>
<evidence type="ECO:0000256" key="3">
    <source>
        <dbReference type="ARBA" id="ARBA00022729"/>
    </source>
</evidence>
<gene>
    <name evidence="8" type="ORF">ACFPFU_23370</name>
</gene>
<evidence type="ECO:0000313" key="9">
    <source>
        <dbReference type="Proteomes" id="UP001595818"/>
    </source>
</evidence>
<dbReference type="SUPFAM" id="SSF48452">
    <property type="entry name" value="TPR-like"/>
    <property type="match status" value="1"/>
</dbReference>
<feature type="domain" description="RagB/SusD" evidence="6">
    <location>
        <begin position="292"/>
        <end position="547"/>
    </location>
</feature>
<dbReference type="Pfam" id="PF07980">
    <property type="entry name" value="SusD_RagB"/>
    <property type="match status" value="1"/>
</dbReference>
<name>A0ABV9T7T2_9BACT</name>
<dbReference type="EMBL" id="JBHSJJ010000020">
    <property type="protein sequence ID" value="MFC4874663.1"/>
    <property type="molecule type" value="Genomic_DNA"/>
</dbReference>